<proteinExistence type="predicted"/>
<dbReference type="GO" id="GO:0008233">
    <property type="term" value="F:peptidase activity"/>
    <property type="evidence" value="ECO:0007669"/>
    <property type="project" value="UniProtKB-KW"/>
</dbReference>
<dbReference type="Pfam" id="PF06037">
    <property type="entry name" value="DUF922"/>
    <property type="match status" value="1"/>
</dbReference>
<comment type="caution">
    <text evidence="2">The sequence shown here is derived from an EMBL/GenBank/DDBJ whole genome shotgun (WGS) entry which is preliminary data.</text>
</comment>
<dbReference type="EMBL" id="BAAADE010000010">
    <property type="protein sequence ID" value="GAA0612967.1"/>
    <property type="molecule type" value="Genomic_DNA"/>
</dbReference>
<evidence type="ECO:0000313" key="3">
    <source>
        <dbReference type="Proteomes" id="UP001424441"/>
    </source>
</evidence>
<organism evidence="2 3">
    <name type="scientific">Paenochrobactrum glaciei</name>
    <dbReference type="NCBI Taxonomy" id="486407"/>
    <lineage>
        <taxon>Bacteria</taxon>
        <taxon>Pseudomonadati</taxon>
        <taxon>Pseudomonadota</taxon>
        <taxon>Alphaproteobacteria</taxon>
        <taxon>Hyphomicrobiales</taxon>
        <taxon>Brucellaceae</taxon>
        <taxon>Paenochrobactrum</taxon>
    </lineage>
</organism>
<dbReference type="GO" id="GO:0006508">
    <property type="term" value="P:proteolysis"/>
    <property type="evidence" value="ECO:0007669"/>
    <property type="project" value="UniProtKB-KW"/>
</dbReference>
<keyword evidence="1" id="KW-0732">Signal</keyword>
<dbReference type="PIRSF" id="PIRSF010521">
    <property type="entry name" value="DUF922_bac"/>
    <property type="match status" value="1"/>
</dbReference>
<evidence type="ECO:0000256" key="1">
    <source>
        <dbReference type="SAM" id="SignalP"/>
    </source>
</evidence>
<name>A0ABP3RN98_9HYPH</name>
<gene>
    <name evidence="2" type="ORF">GCM10008943_30440</name>
</gene>
<sequence>MINKFKVLIAASVLFSAVAPAQSASIFREIKYYNINGKTAADLDYALSNKGPFLKSTGQHHPGAAEIRFDAKVRYGKEGGKACKVTGVYVNVHGKVFLPRWKQRKRAPLELALIWDTLSSDIRRHEESHLVIARAHASEMEQKIAKLYSRKDCADLRDDINRVTEKIMEKHDKEQQRFDRVETINFENRFERLLTYRLEQLADSL</sequence>
<dbReference type="Proteomes" id="UP001424441">
    <property type="component" value="Unassembled WGS sequence"/>
</dbReference>
<keyword evidence="2" id="KW-0645">Protease</keyword>
<protein>
    <submittedName>
        <fullName evidence="2">DUF922 domain-containing Zn-dependent protease</fullName>
    </submittedName>
</protein>
<feature type="signal peptide" evidence="1">
    <location>
        <begin position="1"/>
        <end position="21"/>
    </location>
</feature>
<accession>A0ABP3RN98</accession>
<dbReference type="RefSeq" id="WP_343807468.1">
    <property type="nucleotide sequence ID" value="NZ_BAAADE010000010.1"/>
</dbReference>
<keyword evidence="3" id="KW-1185">Reference proteome</keyword>
<dbReference type="InterPro" id="IPR010321">
    <property type="entry name" value="DUF922"/>
</dbReference>
<reference evidence="3" key="1">
    <citation type="journal article" date="2019" name="Int. J. Syst. Evol. Microbiol.">
        <title>The Global Catalogue of Microorganisms (GCM) 10K type strain sequencing project: providing services to taxonomists for standard genome sequencing and annotation.</title>
        <authorList>
            <consortium name="The Broad Institute Genomics Platform"/>
            <consortium name="The Broad Institute Genome Sequencing Center for Infectious Disease"/>
            <person name="Wu L."/>
            <person name="Ma J."/>
        </authorList>
    </citation>
    <scope>NUCLEOTIDE SEQUENCE [LARGE SCALE GENOMIC DNA]</scope>
    <source>
        <strain evidence="3">JCM 15115</strain>
    </source>
</reference>
<feature type="chain" id="PRO_5046851167" evidence="1">
    <location>
        <begin position="22"/>
        <end position="205"/>
    </location>
</feature>
<evidence type="ECO:0000313" key="2">
    <source>
        <dbReference type="EMBL" id="GAA0612967.1"/>
    </source>
</evidence>
<keyword evidence="2" id="KW-0378">Hydrolase</keyword>